<dbReference type="Proteomes" id="UP001596091">
    <property type="component" value="Unassembled WGS sequence"/>
</dbReference>
<comment type="caution">
    <text evidence="3">The sequence shown here is derived from an EMBL/GenBank/DDBJ whole genome shotgun (WGS) entry which is preliminary data.</text>
</comment>
<organism evidence="3 4">
    <name type="scientific">Acidicapsa dinghuensis</name>
    <dbReference type="NCBI Taxonomy" id="2218256"/>
    <lineage>
        <taxon>Bacteria</taxon>
        <taxon>Pseudomonadati</taxon>
        <taxon>Acidobacteriota</taxon>
        <taxon>Terriglobia</taxon>
        <taxon>Terriglobales</taxon>
        <taxon>Acidobacteriaceae</taxon>
        <taxon>Acidicapsa</taxon>
    </lineage>
</organism>
<keyword evidence="4" id="KW-1185">Reference proteome</keyword>
<comment type="similarity">
    <text evidence="1">Belongs to the DNase II family.</text>
</comment>
<accession>A0ABW1EFU6</accession>
<evidence type="ECO:0000313" key="3">
    <source>
        <dbReference type="EMBL" id="MFC5862839.1"/>
    </source>
</evidence>
<dbReference type="EMBL" id="JBHSPH010000002">
    <property type="protein sequence ID" value="MFC5862839.1"/>
    <property type="molecule type" value="Genomic_DNA"/>
</dbReference>
<gene>
    <name evidence="3" type="ORF">ACFPT7_11095</name>
</gene>
<proteinExistence type="inferred from homology"/>
<evidence type="ECO:0000256" key="1">
    <source>
        <dbReference type="ARBA" id="ARBA00007527"/>
    </source>
</evidence>
<reference evidence="4" key="1">
    <citation type="journal article" date="2019" name="Int. J. Syst. Evol. Microbiol.">
        <title>The Global Catalogue of Microorganisms (GCM) 10K type strain sequencing project: providing services to taxonomists for standard genome sequencing and annotation.</title>
        <authorList>
            <consortium name="The Broad Institute Genomics Platform"/>
            <consortium name="The Broad Institute Genome Sequencing Center for Infectious Disease"/>
            <person name="Wu L."/>
            <person name="Ma J."/>
        </authorList>
    </citation>
    <scope>NUCLEOTIDE SEQUENCE [LARGE SCALE GENOMIC DNA]</scope>
    <source>
        <strain evidence="4">JCM 4087</strain>
    </source>
</reference>
<dbReference type="PANTHER" id="PTHR10858">
    <property type="entry name" value="DEOXYRIBONUCLEASE II"/>
    <property type="match status" value="1"/>
</dbReference>
<protein>
    <submittedName>
        <fullName evidence="3">Deoxyribonuclease II family protein</fullName>
    </submittedName>
</protein>
<dbReference type="PANTHER" id="PTHR10858:SF23">
    <property type="entry name" value="DEOXYRIBONUCLEASE II"/>
    <property type="match status" value="1"/>
</dbReference>
<dbReference type="InterPro" id="IPR004947">
    <property type="entry name" value="DNase_II"/>
</dbReference>
<keyword evidence="2" id="KW-0378">Hydrolase</keyword>
<dbReference type="RefSeq" id="WP_263336801.1">
    <property type="nucleotide sequence ID" value="NZ_JAGSYH010000003.1"/>
</dbReference>
<dbReference type="Pfam" id="PF03265">
    <property type="entry name" value="DNase_II"/>
    <property type="match status" value="1"/>
</dbReference>
<sequence length="472" mass="49066">MTTRKTSATPDPPAKKPGSAVRTIAPVLPLAVALAHSALAPAPTQAPPAATIQANATLPFVPSITLSNTHCGAGTSDSPACTAPYPMIQKGHPVDWWFVFKLNSSVFPGCGSGVDRACPFGGTVQPYKSGWGQQYVSASSEEPTLKQGAGCAGDTVNDPIGATFDEVYNGKFNYVVWNDQFYADPQIKGCSSGNCDAPWGHSKGMLAWNDDGDGMIMQVSTPSWPASGNAQSPRKSDGNTLGCVKDDDVEVSQHFFALRLNKNDVVAVLRGLNNASVVTDPTNQQVVHNGGPSDIQQLASQLGKLSASTTYFNTTLSSGVELISKPSKLNVPPWQLVSALLGSVPLRTANWWANPAMDSTDANSPVGCWSPSLPKPGPVDIATTGTWDGKTFALTGGEGGNHNHAKIGVSTAGDTAYNIFGDMNQQGSLTGNCTSSQNGRGGMFFVMVQPQLAGSLSSLIAGGSAPIEPAAK</sequence>
<evidence type="ECO:0000313" key="4">
    <source>
        <dbReference type="Proteomes" id="UP001596091"/>
    </source>
</evidence>
<name>A0ABW1EFU6_9BACT</name>
<evidence type="ECO:0000256" key="2">
    <source>
        <dbReference type="ARBA" id="ARBA00022801"/>
    </source>
</evidence>